<keyword evidence="3" id="KW-1185">Reference proteome</keyword>
<dbReference type="Proteomes" id="UP001293254">
    <property type="component" value="Unassembled WGS sequence"/>
</dbReference>
<proteinExistence type="predicted"/>
<feature type="compositionally biased region" description="Basic and acidic residues" evidence="1">
    <location>
        <begin position="80"/>
        <end position="92"/>
    </location>
</feature>
<dbReference type="AlphaFoldDB" id="A0AAE1YFM6"/>
<protein>
    <submittedName>
        <fullName evidence="2">Uncharacterized protein</fullName>
    </submittedName>
</protein>
<name>A0AAE1YFM6_9LAMI</name>
<dbReference type="EMBL" id="JACGWO010000004">
    <property type="protein sequence ID" value="KAK4428683.1"/>
    <property type="molecule type" value="Genomic_DNA"/>
</dbReference>
<evidence type="ECO:0000313" key="3">
    <source>
        <dbReference type="Proteomes" id="UP001293254"/>
    </source>
</evidence>
<reference evidence="2" key="2">
    <citation type="journal article" date="2024" name="Plant">
        <title>Genomic evolution and insights into agronomic trait innovations of Sesamum species.</title>
        <authorList>
            <person name="Miao H."/>
            <person name="Wang L."/>
            <person name="Qu L."/>
            <person name="Liu H."/>
            <person name="Sun Y."/>
            <person name="Le M."/>
            <person name="Wang Q."/>
            <person name="Wei S."/>
            <person name="Zheng Y."/>
            <person name="Lin W."/>
            <person name="Duan Y."/>
            <person name="Cao H."/>
            <person name="Xiong S."/>
            <person name="Wang X."/>
            <person name="Wei L."/>
            <person name="Li C."/>
            <person name="Ma Q."/>
            <person name="Ju M."/>
            <person name="Zhao R."/>
            <person name="Li G."/>
            <person name="Mu C."/>
            <person name="Tian Q."/>
            <person name="Mei H."/>
            <person name="Zhang T."/>
            <person name="Gao T."/>
            <person name="Zhang H."/>
        </authorList>
    </citation>
    <scope>NUCLEOTIDE SEQUENCE</scope>
    <source>
        <strain evidence="2">3651</strain>
    </source>
</reference>
<accession>A0AAE1YFM6</accession>
<gene>
    <name evidence="2" type="ORF">Salat_1168100</name>
</gene>
<organism evidence="2 3">
    <name type="scientific">Sesamum alatum</name>
    <dbReference type="NCBI Taxonomy" id="300844"/>
    <lineage>
        <taxon>Eukaryota</taxon>
        <taxon>Viridiplantae</taxon>
        <taxon>Streptophyta</taxon>
        <taxon>Embryophyta</taxon>
        <taxon>Tracheophyta</taxon>
        <taxon>Spermatophyta</taxon>
        <taxon>Magnoliopsida</taxon>
        <taxon>eudicotyledons</taxon>
        <taxon>Gunneridae</taxon>
        <taxon>Pentapetalae</taxon>
        <taxon>asterids</taxon>
        <taxon>lamiids</taxon>
        <taxon>Lamiales</taxon>
        <taxon>Pedaliaceae</taxon>
        <taxon>Sesamum</taxon>
    </lineage>
</organism>
<feature type="region of interest" description="Disordered" evidence="1">
    <location>
        <begin position="80"/>
        <end position="110"/>
    </location>
</feature>
<sequence>MFSEDKHSNTQPDEEILGTQKGSKSNTKLKGNSSLYESEVTGIETSIQTGDIGEDSGDDFNYDDPIIAELLDKDWDQELARRRSSPKDKAAHFDIASSMPGNEGGKPKEKEYTHCTNTHKHLPFIPAWSLEECESDLLETHKEGICTIYKGDTSTHQTIGPQETEEASDREEEVTPLFNRFQSLQNMEEQETQLIDLQSHEEETLNACEAGDTKHHHQNSQSQEARIFNGQSIRGNISGIIHLDSTGTPYLRLKGSTLDSNRHA</sequence>
<reference evidence="2" key="1">
    <citation type="submission" date="2020-06" db="EMBL/GenBank/DDBJ databases">
        <authorList>
            <person name="Li T."/>
            <person name="Hu X."/>
            <person name="Zhang T."/>
            <person name="Song X."/>
            <person name="Zhang H."/>
            <person name="Dai N."/>
            <person name="Sheng W."/>
            <person name="Hou X."/>
            <person name="Wei L."/>
        </authorList>
    </citation>
    <scope>NUCLEOTIDE SEQUENCE</scope>
    <source>
        <strain evidence="2">3651</strain>
        <tissue evidence="2">Leaf</tissue>
    </source>
</reference>
<feature type="compositionally biased region" description="Polar residues" evidence="1">
    <location>
        <begin position="20"/>
        <end position="36"/>
    </location>
</feature>
<comment type="caution">
    <text evidence="2">The sequence shown here is derived from an EMBL/GenBank/DDBJ whole genome shotgun (WGS) entry which is preliminary data.</text>
</comment>
<evidence type="ECO:0000256" key="1">
    <source>
        <dbReference type="SAM" id="MobiDB-lite"/>
    </source>
</evidence>
<evidence type="ECO:0000313" key="2">
    <source>
        <dbReference type="EMBL" id="KAK4428683.1"/>
    </source>
</evidence>
<feature type="region of interest" description="Disordered" evidence="1">
    <location>
        <begin position="1"/>
        <end position="41"/>
    </location>
</feature>